<protein>
    <submittedName>
        <fullName evidence="3">Uncharacterized protein</fullName>
    </submittedName>
</protein>
<sequence>MVAIRQAALLAIVTFVTMAYAASLQKKYVHLDPRQLEGGGGGDGNDSGWGWGGNGWGNP</sequence>
<keyword evidence="4" id="KW-1185">Reference proteome</keyword>
<evidence type="ECO:0000313" key="3">
    <source>
        <dbReference type="EMBL" id="KAJ1963715.1"/>
    </source>
</evidence>
<evidence type="ECO:0000313" key="4">
    <source>
        <dbReference type="Proteomes" id="UP001150925"/>
    </source>
</evidence>
<organism evidence="3 4">
    <name type="scientific">Dispira parvispora</name>
    <dbReference type="NCBI Taxonomy" id="1520584"/>
    <lineage>
        <taxon>Eukaryota</taxon>
        <taxon>Fungi</taxon>
        <taxon>Fungi incertae sedis</taxon>
        <taxon>Zoopagomycota</taxon>
        <taxon>Kickxellomycotina</taxon>
        <taxon>Dimargaritomycetes</taxon>
        <taxon>Dimargaritales</taxon>
        <taxon>Dimargaritaceae</taxon>
        <taxon>Dispira</taxon>
    </lineage>
</organism>
<feature type="region of interest" description="Disordered" evidence="1">
    <location>
        <begin position="35"/>
        <end position="59"/>
    </location>
</feature>
<proteinExistence type="predicted"/>
<gene>
    <name evidence="3" type="ORF">IWQ62_003132</name>
</gene>
<name>A0A9W8ASD9_9FUNG</name>
<feature type="signal peptide" evidence="2">
    <location>
        <begin position="1"/>
        <end position="21"/>
    </location>
</feature>
<dbReference type="Proteomes" id="UP001150925">
    <property type="component" value="Unassembled WGS sequence"/>
</dbReference>
<comment type="caution">
    <text evidence="3">The sequence shown here is derived from an EMBL/GenBank/DDBJ whole genome shotgun (WGS) entry which is preliminary data.</text>
</comment>
<reference evidence="3" key="1">
    <citation type="submission" date="2022-07" db="EMBL/GenBank/DDBJ databases">
        <title>Phylogenomic reconstructions and comparative analyses of Kickxellomycotina fungi.</title>
        <authorList>
            <person name="Reynolds N.K."/>
            <person name="Stajich J.E."/>
            <person name="Barry K."/>
            <person name="Grigoriev I.V."/>
            <person name="Crous P."/>
            <person name="Smith M.E."/>
        </authorList>
    </citation>
    <scope>NUCLEOTIDE SEQUENCE</scope>
    <source>
        <strain evidence="3">RSA 1196</strain>
    </source>
</reference>
<dbReference type="EMBL" id="JANBPY010000787">
    <property type="protein sequence ID" value="KAJ1963715.1"/>
    <property type="molecule type" value="Genomic_DNA"/>
</dbReference>
<dbReference type="AlphaFoldDB" id="A0A9W8ASD9"/>
<keyword evidence="2" id="KW-0732">Signal</keyword>
<evidence type="ECO:0000256" key="1">
    <source>
        <dbReference type="SAM" id="MobiDB-lite"/>
    </source>
</evidence>
<accession>A0A9W8ASD9</accession>
<feature type="compositionally biased region" description="Gly residues" evidence="1">
    <location>
        <begin position="37"/>
        <end position="59"/>
    </location>
</feature>
<evidence type="ECO:0000256" key="2">
    <source>
        <dbReference type="SAM" id="SignalP"/>
    </source>
</evidence>
<feature type="chain" id="PRO_5040783808" evidence="2">
    <location>
        <begin position="22"/>
        <end position="59"/>
    </location>
</feature>